<comment type="caution">
    <text evidence="1">The sequence shown here is derived from an EMBL/GenBank/DDBJ whole genome shotgun (WGS) entry which is preliminary data.</text>
</comment>
<accession>A0AAD1Y3L0</accession>
<keyword evidence="2" id="KW-1185">Reference proteome</keyword>
<evidence type="ECO:0000313" key="2">
    <source>
        <dbReference type="Proteomes" id="UP001295684"/>
    </source>
</evidence>
<evidence type="ECO:0008006" key="3">
    <source>
        <dbReference type="Google" id="ProtNLM"/>
    </source>
</evidence>
<dbReference type="EMBL" id="CAMPGE010026315">
    <property type="protein sequence ID" value="CAI2384009.1"/>
    <property type="molecule type" value="Genomic_DNA"/>
</dbReference>
<reference evidence="1" key="1">
    <citation type="submission" date="2023-07" db="EMBL/GenBank/DDBJ databases">
        <authorList>
            <consortium name="AG Swart"/>
            <person name="Singh M."/>
            <person name="Singh A."/>
            <person name="Seah K."/>
            <person name="Emmerich C."/>
        </authorList>
    </citation>
    <scope>NUCLEOTIDE SEQUENCE</scope>
    <source>
        <strain evidence="1">DP1</strain>
    </source>
</reference>
<protein>
    <recommendedName>
        <fullName evidence="3">F-box domain-containing protein</fullName>
    </recommendedName>
</protein>
<evidence type="ECO:0000313" key="1">
    <source>
        <dbReference type="EMBL" id="CAI2384009.1"/>
    </source>
</evidence>
<organism evidence="1 2">
    <name type="scientific">Euplotes crassus</name>
    <dbReference type="NCBI Taxonomy" id="5936"/>
    <lineage>
        <taxon>Eukaryota</taxon>
        <taxon>Sar</taxon>
        <taxon>Alveolata</taxon>
        <taxon>Ciliophora</taxon>
        <taxon>Intramacronucleata</taxon>
        <taxon>Spirotrichea</taxon>
        <taxon>Hypotrichia</taxon>
        <taxon>Euplotida</taxon>
        <taxon>Euplotidae</taxon>
        <taxon>Moneuplotes</taxon>
    </lineage>
</organism>
<sequence length="779" mass="91260">MDKLNLNVYYEICKYLDFYQMHTLRVCSKTLYDKVRDAMVILAEREANRLLLPTDNLTRNLFIVKEKPKETLKNENWFAFLKNQLKTRCMIKHRMYHVIPELFPELQDESRIKLATIVFTEIKRKRKVDITMKKTPKNSNIAFTNFQELVFQHSKNIPSDKYHKYIDTEAPIWSTDELKENGEVDIFKQFRTYTNTEKTCHEVPKTPVLAYLYLFDKFCSCHCRMVAESIASKCNSETFLDEYNARWQSYVSLIEVFETELDFIPEIINKLSSPGEESNLYEEEKEAPVIKFSLMRLMSRSWGKNVMKTLFSSFKSKILSILEAYQENLLQLCEEYNIEIARKGFELRIQNKYKIEPVTRDILRQALLSILDVSVNEANIKMINNSLLPLGTFYLQIEEELISHTKKFLKKLLEKYPCKVFVCVAQLYCDNICDPAVKRTQRRLNYYLAECLKTTLEIKFCKSYMKFLSKSTHKKCKSSKPTLGDPKGLIEENKSDPKKMIDLRKKFQSSRPSTKQNIFKGIYDDLTPKEKEICAKMSDVINSAISFRKKKALISSKAVGTIELEQDMLDKCETENIMKIPPKRKVTCDDFSNSEEEIKGEENLHASKFHSKAETNNTYKIQPTIALDFFTKNKETKDLLECLEVIRARCEQNVENFEESDKKDKYLNGYKVDKDSSTIHFPTSLQMIKDESSSPYSSFNDAYSLRFLHLEMMKSIKNETVDSQWQHSLLKCEREKCDYCKALKTKTVANSAIFQETLEDMDMYDLDSDDSSDYDLDDL</sequence>
<dbReference type="AlphaFoldDB" id="A0AAD1Y3L0"/>
<gene>
    <name evidence="1" type="ORF">ECRASSUSDP1_LOCUS25528</name>
</gene>
<dbReference type="Proteomes" id="UP001295684">
    <property type="component" value="Unassembled WGS sequence"/>
</dbReference>
<proteinExistence type="predicted"/>
<name>A0AAD1Y3L0_EUPCR</name>